<evidence type="ECO:0000313" key="1">
    <source>
        <dbReference type="EMBL" id="CAI9713544.1"/>
    </source>
</evidence>
<sequence>MAGTGRGGRRRGRTGPTPSWRARSACDRTCGGRARGSPILSPQSETSAGGKLRACVRGGPWVACRWDILAYLVDPWDLDIEAVNQDYKRALSARGCLHGTSGLRAVPAGPGGRR</sequence>
<gene>
    <name evidence="1" type="ORF">MRATA1EN3_LOCUS24757</name>
</gene>
<proteinExistence type="predicted"/>
<name>A0ACB0FLK3_RANTA</name>
<organism evidence="1 2">
    <name type="scientific">Rangifer tarandus platyrhynchus</name>
    <name type="common">Svalbard reindeer</name>
    <dbReference type="NCBI Taxonomy" id="3082113"/>
    <lineage>
        <taxon>Eukaryota</taxon>
        <taxon>Metazoa</taxon>
        <taxon>Chordata</taxon>
        <taxon>Craniata</taxon>
        <taxon>Vertebrata</taxon>
        <taxon>Euteleostomi</taxon>
        <taxon>Mammalia</taxon>
        <taxon>Eutheria</taxon>
        <taxon>Laurasiatheria</taxon>
        <taxon>Artiodactyla</taxon>
        <taxon>Ruminantia</taxon>
        <taxon>Pecora</taxon>
        <taxon>Cervidae</taxon>
        <taxon>Odocoileinae</taxon>
        <taxon>Rangifer</taxon>
    </lineage>
</organism>
<dbReference type="Proteomes" id="UP001162501">
    <property type="component" value="Chromosome 8"/>
</dbReference>
<dbReference type="EMBL" id="OX596092">
    <property type="protein sequence ID" value="CAI9713544.1"/>
    <property type="molecule type" value="Genomic_DNA"/>
</dbReference>
<evidence type="ECO:0000313" key="2">
    <source>
        <dbReference type="Proteomes" id="UP001162501"/>
    </source>
</evidence>
<protein>
    <submittedName>
        <fullName evidence="1">Uncharacterized protein</fullName>
    </submittedName>
</protein>
<accession>A0ACB0FLK3</accession>
<reference evidence="1" key="1">
    <citation type="submission" date="2023-05" db="EMBL/GenBank/DDBJ databases">
        <authorList>
            <consortium name="ELIXIR-Norway"/>
        </authorList>
    </citation>
    <scope>NUCLEOTIDE SEQUENCE</scope>
</reference>